<dbReference type="Proteomes" id="UP000759537">
    <property type="component" value="Unassembled WGS sequence"/>
</dbReference>
<reference evidence="4" key="1">
    <citation type="submission" date="2019-10" db="EMBL/GenBank/DDBJ databases">
        <authorList>
            <consortium name="DOE Joint Genome Institute"/>
            <person name="Kuo A."/>
            <person name="Miyauchi S."/>
            <person name="Kiss E."/>
            <person name="Drula E."/>
            <person name="Kohler A."/>
            <person name="Sanchez-Garcia M."/>
            <person name="Andreopoulos B."/>
            <person name="Barry K.W."/>
            <person name="Bonito G."/>
            <person name="Buee M."/>
            <person name="Carver A."/>
            <person name="Chen C."/>
            <person name="Cichocki N."/>
            <person name="Clum A."/>
            <person name="Culley D."/>
            <person name="Crous P.W."/>
            <person name="Fauchery L."/>
            <person name="Girlanda M."/>
            <person name="Hayes R."/>
            <person name="Keri Z."/>
            <person name="LaButti K."/>
            <person name="Lipzen A."/>
            <person name="Lombard V."/>
            <person name="Magnuson J."/>
            <person name="Maillard F."/>
            <person name="Morin E."/>
            <person name="Murat C."/>
            <person name="Nolan M."/>
            <person name="Ohm R."/>
            <person name="Pangilinan J."/>
            <person name="Pereira M."/>
            <person name="Perotto S."/>
            <person name="Peter M."/>
            <person name="Riley R."/>
            <person name="Sitrit Y."/>
            <person name="Stielow B."/>
            <person name="Szollosi G."/>
            <person name="Zifcakova L."/>
            <person name="Stursova M."/>
            <person name="Spatafora J.W."/>
            <person name="Tedersoo L."/>
            <person name="Vaario L.-M."/>
            <person name="Yamada A."/>
            <person name="Yan M."/>
            <person name="Wang P."/>
            <person name="Xu J."/>
            <person name="Bruns T."/>
            <person name="Baldrian P."/>
            <person name="Vilgalys R."/>
            <person name="Henrissat B."/>
            <person name="Grigoriev I.V."/>
            <person name="Hibbett D."/>
            <person name="Nagy L.G."/>
            <person name="Martin F.M."/>
        </authorList>
    </citation>
    <scope>NUCLEOTIDE SEQUENCE</scope>
    <source>
        <strain evidence="4">Prilba</strain>
    </source>
</reference>
<comment type="catalytic activity">
    <reaction evidence="1">
        <text>RNA(n) + a ribonucleoside 5'-triphosphate = RNA(n+1) + diphosphate</text>
        <dbReference type="Rhea" id="RHEA:21248"/>
        <dbReference type="Rhea" id="RHEA-COMP:14527"/>
        <dbReference type="Rhea" id="RHEA-COMP:17342"/>
        <dbReference type="ChEBI" id="CHEBI:33019"/>
        <dbReference type="ChEBI" id="CHEBI:61557"/>
        <dbReference type="ChEBI" id="CHEBI:140395"/>
        <dbReference type="EC" id="2.7.7.48"/>
    </reaction>
</comment>
<keyword evidence="1" id="KW-0548">Nucleotidyltransferase</keyword>
<evidence type="ECO:0000256" key="2">
    <source>
        <dbReference type="SAM" id="MobiDB-lite"/>
    </source>
</evidence>
<comment type="caution">
    <text evidence="4">The sequence shown here is derived from an EMBL/GenBank/DDBJ whole genome shotgun (WGS) entry which is preliminary data.</text>
</comment>
<keyword evidence="1" id="KW-0696">RNA-directed RNA polymerase</keyword>
<evidence type="ECO:0000313" key="4">
    <source>
        <dbReference type="EMBL" id="KAF8481030.1"/>
    </source>
</evidence>
<evidence type="ECO:0000313" key="5">
    <source>
        <dbReference type="Proteomes" id="UP000759537"/>
    </source>
</evidence>
<dbReference type="PANTHER" id="PTHR23079">
    <property type="entry name" value="RNA-DEPENDENT RNA POLYMERASE"/>
    <property type="match status" value="1"/>
</dbReference>
<dbReference type="GO" id="GO:0031380">
    <property type="term" value="C:nuclear RNA-directed RNA polymerase complex"/>
    <property type="evidence" value="ECO:0007669"/>
    <property type="project" value="TreeGrafter"/>
</dbReference>
<sequence>MASHERPRPSLAVSPPSQAAQSVPAPPVDVPPPPELPPLLRGNVVLPHRIICHSENAQNLMERLKISWGVQYELARGVLAERWAWEDMTFDVLKQLCGCNAHAAPRVNAIMSRATGRSTATAPHTDSIMKNLDLWEEVDREQDAILEGRSRGLGLRGEWKGMPDWYGGRVEQVVRLSKSNGTFTYRLDPPDVKKSTRFARFLGSRRILKVKLSKELRYEKGNSVREHLSSPFVLCGRVFVPFASKEGSAYLMEVNEDKDRRPDDAQGDDRRMSLWDFIEWHNPLGLNQNQPLSKWTTRFDLGLSTSVPILQFEPSNIMFISDILAPHNEGEGAILTDGCGFINGAALTLIAQRLSLPSRPTAVQGRVAGAKGLWILHNQDRSLAEPPRIWIRKSQRKIHLPSLERGSAHVIFDLVSQSTHITVPAHLNSQTIINLAENGVDSLVFQDLLRDGLTDVFSSLTQWDGPGAMPLLWNIINSLGSVTRTRLQRVAHGLSRAIGLANRFEMEREDDDDDDADDEESFLDNDDSDKSLHGTVLELIQAGFSPKSFPFLHEKMRVVVQKAMDRHLQKYRLEVRQSAQAFIVPDPFGVLEEGEIYFRSSQKLGDPLTETNAYSIRGPVLVSRNPTMVASDIQKVEAVENERLADYVNVIVFSIKGSRSLASFLSGGGSGKDTVMVNWATSVVEKFIPPNVVDKPDDLERKYFEAHVEQVKSFCVRHQHSNPDEVQKSFLAALLRSLGNEHVGKYSRFHSYATYKKGYSDPETIRLAYMFTTCLDSRKTGHRVQQSIFDKDVRQYGWGLPECLRPVEEGRENVRILRSEGLDPFVLDTLKRCGSELANDFLCKYKELSSQSGATRVMTPDRHLLGPYQQIVEKLSRMENLPQVHLNDLVREARKEVKEIEKHVRDMKSEWGKCFRKSGSTQKRMLDDLRRKFNSGPDAPHLSLLGDVPEIRASFAYKLHGADNPTFAFSMAFEVLCVIKARESGGTIVDRELAGLMAIPKVAVRTLSALRSQT</sequence>
<reference evidence="4" key="2">
    <citation type="journal article" date="2020" name="Nat. Commun.">
        <title>Large-scale genome sequencing of mycorrhizal fungi provides insights into the early evolution of symbiotic traits.</title>
        <authorList>
            <person name="Miyauchi S."/>
            <person name="Kiss E."/>
            <person name="Kuo A."/>
            <person name="Drula E."/>
            <person name="Kohler A."/>
            <person name="Sanchez-Garcia M."/>
            <person name="Morin E."/>
            <person name="Andreopoulos B."/>
            <person name="Barry K.W."/>
            <person name="Bonito G."/>
            <person name="Buee M."/>
            <person name="Carver A."/>
            <person name="Chen C."/>
            <person name="Cichocki N."/>
            <person name="Clum A."/>
            <person name="Culley D."/>
            <person name="Crous P.W."/>
            <person name="Fauchery L."/>
            <person name="Girlanda M."/>
            <person name="Hayes R.D."/>
            <person name="Keri Z."/>
            <person name="LaButti K."/>
            <person name="Lipzen A."/>
            <person name="Lombard V."/>
            <person name="Magnuson J."/>
            <person name="Maillard F."/>
            <person name="Murat C."/>
            <person name="Nolan M."/>
            <person name="Ohm R.A."/>
            <person name="Pangilinan J."/>
            <person name="Pereira M.F."/>
            <person name="Perotto S."/>
            <person name="Peter M."/>
            <person name="Pfister S."/>
            <person name="Riley R."/>
            <person name="Sitrit Y."/>
            <person name="Stielow J.B."/>
            <person name="Szollosi G."/>
            <person name="Zifcakova L."/>
            <person name="Stursova M."/>
            <person name="Spatafora J.W."/>
            <person name="Tedersoo L."/>
            <person name="Vaario L.M."/>
            <person name="Yamada A."/>
            <person name="Yan M."/>
            <person name="Wang P."/>
            <person name="Xu J."/>
            <person name="Bruns T."/>
            <person name="Baldrian P."/>
            <person name="Vilgalys R."/>
            <person name="Dunand C."/>
            <person name="Henrissat B."/>
            <person name="Grigoriev I.V."/>
            <person name="Hibbett D."/>
            <person name="Nagy L.G."/>
            <person name="Martin F.M."/>
        </authorList>
    </citation>
    <scope>NUCLEOTIDE SEQUENCE</scope>
    <source>
        <strain evidence="4">Prilba</strain>
    </source>
</reference>
<feature type="compositionally biased region" description="Acidic residues" evidence="2">
    <location>
        <begin position="507"/>
        <end position="527"/>
    </location>
</feature>
<feature type="compositionally biased region" description="Pro residues" evidence="2">
    <location>
        <begin position="24"/>
        <end position="35"/>
    </location>
</feature>
<dbReference type="GO" id="GO:0003968">
    <property type="term" value="F:RNA-directed RNA polymerase activity"/>
    <property type="evidence" value="ECO:0007669"/>
    <property type="project" value="UniProtKB-KW"/>
</dbReference>
<keyword evidence="1" id="KW-0694">RNA-binding</keyword>
<organism evidence="4 5">
    <name type="scientific">Russula ochroleuca</name>
    <dbReference type="NCBI Taxonomy" id="152965"/>
    <lineage>
        <taxon>Eukaryota</taxon>
        <taxon>Fungi</taxon>
        <taxon>Dikarya</taxon>
        <taxon>Basidiomycota</taxon>
        <taxon>Agaricomycotina</taxon>
        <taxon>Agaricomycetes</taxon>
        <taxon>Russulales</taxon>
        <taxon>Russulaceae</taxon>
        <taxon>Russula</taxon>
    </lineage>
</organism>
<dbReference type="EMBL" id="WHVB01000007">
    <property type="protein sequence ID" value="KAF8481030.1"/>
    <property type="molecule type" value="Genomic_DNA"/>
</dbReference>
<evidence type="ECO:0000256" key="1">
    <source>
        <dbReference type="RuleBase" id="RU363098"/>
    </source>
</evidence>
<feature type="region of interest" description="Disordered" evidence="2">
    <location>
        <begin position="1"/>
        <end position="35"/>
    </location>
</feature>
<keyword evidence="1" id="KW-0808">Transferase</keyword>
<feature type="compositionally biased region" description="Low complexity" evidence="2">
    <location>
        <begin position="9"/>
        <end position="23"/>
    </location>
</feature>
<dbReference type="GO" id="GO:0003723">
    <property type="term" value="F:RNA binding"/>
    <property type="evidence" value="ECO:0007669"/>
    <property type="project" value="UniProtKB-KW"/>
</dbReference>
<comment type="similarity">
    <text evidence="1">Belongs to the RdRP family.</text>
</comment>
<protein>
    <recommendedName>
        <fullName evidence="1">RNA-dependent RNA polymerase</fullName>
        <ecNumber evidence="1">2.7.7.48</ecNumber>
    </recommendedName>
</protein>
<dbReference type="GO" id="GO:0030422">
    <property type="term" value="P:siRNA processing"/>
    <property type="evidence" value="ECO:0007669"/>
    <property type="project" value="TreeGrafter"/>
</dbReference>
<dbReference type="Pfam" id="PF05183">
    <property type="entry name" value="RdRP"/>
    <property type="match status" value="1"/>
</dbReference>
<feature type="domain" description="RDRP core" evidence="3">
    <location>
        <begin position="184"/>
        <end position="788"/>
    </location>
</feature>
<proteinExistence type="inferred from homology"/>
<accession>A0A9P5TA50</accession>
<dbReference type="AlphaFoldDB" id="A0A9P5TA50"/>
<dbReference type="OrthoDB" id="10055769at2759"/>
<dbReference type="PANTHER" id="PTHR23079:SF14">
    <property type="entry name" value="RNA-DEPENDENT RNA POLYMERASE"/>
    <property type="match status" value="1"/>
</dbReference>
<evidence type="ECO:0000259" key="3">
    <source>
        <dbReference type="Pfam" id="PF05183"/>
    </source>
</evidence>
<name>A0A9P5TA50_9AGAM</name>
<dbReference type="InterPro" id="IPR007855">
    <property type="entry name" value="RDRP"/>
</dbReference>
<keyword evidence="5" id="KW-1185">Reference proteome</keyword>
<feature type="region of interest" description="Disordered" evidence="2">
    <location>
        <begin position="505"/>
        <end position="529"/>
    </location>
</feature>
<gene>
    <name evidence="4" type="ORF">DFH94DRAFT_629343</name>
</gene>
<dbReference type="EC" id="2.7.7.48" evidence="1"/>
<dbReference type="InterPro" id="IPR057596">
    <property type="entry name" value="RDRP_core"/>
</dbReference>